<dbReference type="AlphaFoldDB" id="A0A8D5K004"/>
<dbReference type="EMBL" id="AP024110">
    <property type="protein sequence ID" value="BCM24268.1"/>
    <property type="molecule type" value="Genomic_DNA"/>
</dbReference>
<dbReference type="InterPro" id="IPR029058">
    <property type="entry name" value="AB_hydrolase_fold"/>
</dbReference>
<sequence>MAWVDRSTPSFDPTPRDPLALKLALSDPIKNAVYLARPCQYVIGADQQNCGQKYWTDSRFAPEVIAASNQAISQLKSRYQAKHIRLVGYSGGAAVATLVAAQRDDIEMLVTVAGNLDTAFWTEANHLSPLTGSLNPADAWQSLQVIKQRHYVGGQDKVIGVSVARSYTDRFDSGHQPPITVIADFDHHCCWVDRWPQIVKSNFSDAH</sequence>
<evidence type="ECO:0000313" key="1">
    <source>
        <dbReference type="EMBL" id="BCM24268.1"/>
    </source>
</evidence>
<evidence type="ECO:0008006" key="3">
    <source>
        <dbReference type="Google" id="ProtNLM"/>
    </source>
</evidence>
<reference evidence="1" key="1">
    <citation type="journal article" date="2021" name="Arch. Microbiol.">
        <title>Methyloradius palustris gen. nov., sp. nov., a methanol-oxidizing bacterium isolated from snow.</title>
        <authorList>
            <person name="Miyadera T."/>
            <person name="Kojima H."/>
            <person name="Fukui M."/>
        </authorList>
    </citation>
    <scope>NUCLEOTIDE SEQUENCE</scope>
    <source>
        <strain evidence="1">Zm11</strain>
    </source>
</reference>
<evidence type="ECO:0000313" key="2">
    <source>
        <dbReference type="Proteomes" id="UP000826722"/>
    </source>
</evidence>
<keyword evidence="2" id="KW-1185">Reference proteome</keyword>
<organism evidence="1 2">
    <name type="scientific">Methyloradius palustris</name>
    <dbReference type="NCBI Taxonomy" id="2778876"/>
    <lineage>
        <taxon>Bacteria</taxon>
        <taxon>Pseudomonadati</taxon>
        <taxon>Pseudomonadota</taxon>
        <taxon>Betaproteobacteria</taxon>
        <taxon>Nitrosomonadales</taxon>
        <taxon>Methylophilaceae</taxon>
        <taxon>Methyloradius</taxon>
    </lineage>
</organism>
<dbReference type="Proteomes" id="UP000826722">
    <property type="component" value="Chromosome"/>
</dbReference>
<proteinExistence type="predicted"/>
<accession>A0A8D5K004</accession>
<dbReference type="SUPFAM" id="SSF53474">
    <property type="entry name" value="alpha/beta-Hydrolases"/>
    <property type="match status" value="1"/>
</dbReference>
<dbReference type="Gene3D" id="3.40.50.1820">
    <property type="entry name" value="alpha/beta hydrolase"/>
    <property type="match status" value="1"/>
</dbReference>
<protein>
    <recommendedName>
        <fullName evidence="3">Alpha/beta hydrolase</fullName>
    </recommendedName>
</protein>
<dbReference type="KEGG" id="mpau:ZMTM_05270"/>
<gene>
    <name evidence="1" type="ORF">ZMTM_05270</name>
</gene>
<name>A0A8D5K004_9PROT</name>